<dbReference type="RefSeq" id="WP_073368670.1">
    <property type="nucleotide sequence ID" value="NZ_FNTL01000004.1"/>
</dbReference>
<sequence>MDTPLTLNSNPVTAEVAGVPVWVIVIVLASAGAAIAVALKGRPVTAHPARTADEEIAVIAEIHDVDRTLTAHASSVLTLLAIAAGAFVTIVRTGEGPAAPLSFATVVALMTAGALATAALALEGAVTEAGALPADDLRRTVDRNLRRIHHRTQLVRSSTWCLFPTVILVLLGAAAVAP</sequence>
<dbReference type="Proteomes" id="UP000183407">
    <property type="component" value="Unassembled WGS sequence"/>
</dbReference>
<feature type="transmembrane region" description="Helical" evidence="1">
    <location>
        <begin position="69"/>
        <end position="91"/>
    </location>
</feature>
<dbReference type="AlphaFoldDB" id="A0A1H4RJ00"/>
<evidence type="ECO:0000313" key="3">
    <source>
        <dbReference type="Proteomes" id="UP000183407"/>
    </source>
</evidence>
<reference evidence="3" key="1">
    <citation type="submission" date="2016-10" db="EMBL/GenBank/DDBJ databases">
        <authorList>
            <person name="Varghese N."/>
        </authorList>
    </citation>
    <scope>NUCLEOTIDE SEQUENCE [LARGE SCALE GENOMIC DNA]</scope>
    <source>
        <strain evidence="3">DSM 44719</strain>
    </source>
</reference>
<accession>A0A1H4RJ00</accession>
<proteinExistence type="predicted"/>
<dbReference type="EMBL" id="FNTL01000004">
    <property type="protein sequence ID" value="SEC31829.1"/>
    <property type="molecule type" value="Genomic_DNA"/>
</dbReference>
<feature type="transmembrane region" description="Helical" evidence="1">
    <location>
        <begin position="103"/>
        <end position="122"/>
    </location>
</feature>
<name>A0A1H4RJ00_RHOJO</name>
<keyword evidence="1" id="KW-0812">Transmembrane</keyword>
<feature type="transmembrane region" description="Helical" evidence="1">
    <location>
        <begin position="154"/>
        <end position="177"/>
    </location>
</feature>
<gene>
    <name evidence="2" type="ORF">SAMN04490220_1333</name>
</gene>
<feature type="transmembrane region" description="Helical" evidence="1">
    <location>
        <begin position="20"/>
        <end position="39"/>
    </location>
</feature>
<keyword evidence="1" id="KW-0472">Membrane</keyword>
<evidence type="ECO:0000256" key="1">
    <source>
        <dbReference type="SAM" id="Phobius"/>
    </source>
</evidence>
<organism evidence="2 3">
    <name type="scientific">Rhodococcus jostii</name>
    <dbReference type="NCBI Taxonomy" id="132919"/>
    <lineage>
        <taxon>Bacteria</taxon>
        <taxon>Bacillati</taxon>
        <taxon>Actinomycetota</taxon>
        <taxon>Actinomycetes</taxon>
        <taxon>Mycobacteriales</taxon>
        <taxon>Nocardiaceae</taxon>
        <taxon>Rhodococcus</taxon>
    </lineage>
</organism>
<protein>
    <submittedName>
        <fullName evidence="2">Uncharacterized protein</fullName>
    </submittedName>
</protein>
<keyword evidence="1" id="KW-1133">Transmembrane helix</keyword>
<evidence type="ECO:0000313" key="2">
    <source>
        <dbReference type="EMBL" id="SEC31829.1"/>
    </source>
</evidence>